<organism evidence="1 2">
    <name type="scientific">Dreissena polymorpha</name>
    <name type="common">Zebra mussel</name>
    <name type="synonym">Mytilus polymorpha</name>
    <dbReference type="NCBI Taxonomy" id="45954"/>
    <lineage>
        <taxon>Eukaryota</taxon>
        <taxon>Metazoa</taxon>
        <taxon>Spiralia</taxon>
        <taxon>Lophotrochozoa</taxon>
        <taxon>Mollusca</taxon>
        <taxon>Bivalvia</taxon>
        <taxon>Autobranchia</taxon>
        <taxon>Heteroconchia</taxon>
        <taxon>Euheterodonta</taxon>
        <taxon>Imparidentia</taxon>
        <taxon>Neoheterodontei</taxon>
        <taxon>Myida</taxon>
        <taxon>Dreissenoidea</taxon>
        <taxon>Dreissenidae</taxon>
        <taxon>Dreissena</taxon>
    </lineage>
</organism>
<reference evidence="1" key="2">
    <citation type="submission" date="2020-11" db="EMBL/GenBank/DDBJ databases">
        <authorList>
            <person name="McCartney M.A."/>
            <person name="Auch B."/>
            <person name="Kono T."/>
            <person name="Mallez S."/>
            <person name="Becker A."/>
            <person name="Gohl D.M."/>
            <person name="Silverstein K.A.T."/>
            <person name="Koren S."/>
            <person name="Bechman K.B."/>
            <person name="Herman A."/>
            <person name="Abrahante J.E."/>
            <person name="Garbe J."/>
        </authorList>
    </citation>
    <scope>NUCLEOTIDE SEQUENCE</scope>
    <source>
        <strain evidence="1">Duluth1</strain>
        <tissue evidence="1">Whole animal</tissue>
    </source>
</reference>
<evidence type="ECO:0000313" key="2">
    <source>
        <dbReference type="Proteomes" id="UP000828390"/>
    </source>
</evidence>
<accession>A0A9D3YVV8</accession>
<keyword evidence="2" id="KW-1185">Reference proteome</keyword>
<dbReference type="Proteomes" id="UP000828390">
    <property type="component" value="Unassembled WGS sequence"/>
</dbReference>
<proteinExistence type="predicted"/>
<evidence type="ECO:0000313" key="1">
    <source>
        <dbReference type="EMBL" id="KAH3706301.1"/>
    </source>
</evidence>
<dbReference type="AlphaFoldDB" id="A0A9D3YVV8"/>
<comment type="caution">
    <text evidence="1">The sequence shown here is derived from an EMBL/GenBank/DDBJ whole genome shotgun (WGS) entry which is preliminary data.</text>
</comment>
<gene>
    <name evidence="1" type="ORF">DPMN_065686</name>
</gene>
<dbReference type="EMBL" id="JAIWYP010000014">
    <property type="protein sequence ID" value="KAH3706301.1"/>
    <property type="molecule type" value="Genomic_DNA"/>
</dbReference>
<name>A0A9D3YVV8_DREPO</name>
<reference evidence="1" key="1">
    <citation type="journal article" date="2019" name="bioRxiv">
        <title>The Genome of the Zebra Mussel, Dreissena polymorpha: A Resource for Invasive Species Research.</title>
        <authorList>
            <person name="McCartney M.A."/>
            <person name="Auch B."/>
            <person name="Kono T."/>
            <person name="Mallez S."/>
            <person name="Zhang Y."/>
            <person name="Obille A."/>
            <person name="Becker A."/>
            <person name="Abrahante J.E."/>
            <person name="Garbe J."/>
            <person name="Badalamenti J.P."/>
            <person name="Herman A."/>
            <person name="Mangelson H."/>
            <person name="Liachko I."/>
            <person name="Sullivan S."/>
            <person name="Sone E.D."/>
            <person name="Koren S."/>
            <person name="Silverstein K.A.T."/>
            <person name="Beckman K.B."/>
            <person name="Gohl D.M."/>
        </authorList>
    </citation>
    <scope>NUCLEOTIDE SEQUENCE</scope>
    <source>
        <strain evidence="1">Duluth1</strain>
        <tissue evidence="1">Whole animal</tissue>
    </source>
</reference>
<protein>
    <submittedName>
        <fullName evidence="1">Uncharacterized protein</fullName>
    </submittedName>
</protein>
<sequence>MVSSDGDSCISFAHFDTTLNMLGHCFELELKLELAWKTYKKSILLLPQRNADILHIIRLL</sequence>